<dbReference type="OrthoDB" id="5373520at2759"/>
<feature type="region of interest" description="Disordered" evidence="1">
    <location>
        <begin position="13"/>
        <end position="84"/>
    </location>
</feature>
<feature type="compositionally biased region" description="Basic and acidic residues" evidence="1">
    <location>
        <begin position="132"/>
        <end position="146"/>
    </location>
</feature>
<dbReference type="VEuPathDB" id="FungiDB:DFL_004792"/>
<dbReference type="EMBL" id="SAEB01000006">
    <property type="protein sequence ID" value="RVD86521.1"/>
    <property type="molecule type" value="Genomic_DNA"/>
</dbReference>
<protein>
    <submittedName>
        <fullName evidence="2">Uncharacterized protein</fullName>
    </submittedName>
</protein>
<feature type="compositionally biased region" description="Low complexity" evidence="1">
    <location>
        <begin position="61"/>
        <end position="84"/>
    </location>
</feature>
<dbReference type="Proteomes" id="UP000283090">
    <property type="component" value="Unassembled WGS sequence"/>
</dbReference>
<dbReference type="GeneID" id="93587103"/>
<reference evidence="2 3" key="1">
    <citation type="submission" date="2019-01" db="EMBL/GenBank/DDBJ databases">
        <title>Intercellular communication is required for trap formation in the nematode-trapping fungus Duddingtonia flagrans.</title>
        <authorList>
            <person name="Youssar L."/>
            <person name="Wernet V."/>
            <person name="Hensel N."/>
            <person name="Hildebrandt H.-G."/>
            <person name="Fischer R."/>
        </authorList>
    </citation>
    <scope>NUCLEOTIDE SEQUENCE [LARGE SCALE GENOMIC DNA]</scope>
    <source>
        <strain evidence="2 3">CBS H-5679</strain>
    </source>
</reference>
<dbReference type="RefSeq" id="XP_067492065.1">
    <property type="nucleotide sequence ID" value="XM_067633946.1"/>
</dbReference>
<accession>A0A437A5L1</accession>
<dbReference type="AlphaFoldDB" id="A0A437A5L1"/>
<sequence>MPLLEPNEVVALGLSPKDIPAHKPRTRKSLQGAGHVGSTGARVTMSQTRRRAPTNHRNLISTSSRSSGKSTSNSSPSDSASPTLTASRFAFGAGVEVGSNFEVCIPIPSKRKLAVLQQYERFPDADMATDEEIARVGVEDAQDAGRENPVGENQPEAPEHSDEPNGSSGADIGIDTSDKQPVQGKLAFDI</sequence>
<gene>
    <name evidence="2" type="ORF">DFL_004792</name>
</gene>
<evidence type="ECO:0000313" key="2">
    <source>
        <dbReference type="EMBL" id="RVD86521.1"/>
    </source>
</evidence>
<evidence type="ECO:0000256" key="1">
    <source>
        <dbReference type="SAM" id="MobiDB-lite"/>
    </source>
</evidence>
<keyword evidence="3" id="KW-1185">Reference proteome</keyword>
<organism evidence="2 3">
    <name type="scientific">Arthrobotrys flagrans</name>
    <name type="common">Nematode-trapping fungus</name>
    <name type="synonym">Trichothecium flagrans</name>
    <dbReference type="NCBI Taxonomy" id="97331"/>
    <lineage>
        <taxon>Eukaryota</taxon>
        <taxon>Fungi</taxon>
        <taxon>Dikarya</taxon>
        <taxon>Ascomycota</taxon>
        <taxon>Pezizomycotina</taxon>
        <taxon>Orbiliomycetes</taxon>
        <taxon>Orbiliales</taxon>
        <taxon>Orbiliaceae</taxon>
        <taxon>Arthrobotrys</taxon>
    </lineage>
</organism>
<feature type="region of interest" description="Disordered" evidence="1">
    <location>
        <begin position="123"/>
        <end position="190"/>
    </location>
</feature>
<proteinExistence type="predicted"/>
<name>A0A437A5L1_ARTFL</name>
<evidence type="ECO:0000313" key="3">
    <source>
        <dbReference type="Proteomes" id="UP000283090"/>
    </source>
</evidence>
<comment type="caution">
    <text evidence="2">The sequence shown here is derived from an EMBL/GenBank/DDBJ whole genome shotgun (WGS) entry which is preliminary data.</text>
</comment>